<comment type="caution">
    <text evidence="1">The sequence shown here is derived from an EMBL/GenBank/DDBJ whole genome shotgun (WGS) entry which is preliminary data.</text>
</comment>
<keyword evidence="2" id="KW-1185">Reference proteome</keyword>
<reference evidence="1" key="1">
    <citation type="submission" date="2021-03" db="EMBL/GenBank/DDBJ databases">
        <title>Evolutionary priming and transition to the ectomycorrhizal habit in an iconic lineage of mushroom-forming fungi: is preadaptation a requirement?</title>
        <authorList>
            <consortium name="DOE Joint Genome Institute"/>
            <person name="Looney B.P."/>
            <person name="Miyauchi S."/>
            <person name="Morin E."/>
            <person name="Drula E."/>
            <person name="Courty P.E."/>
            <person name="Chicoki N."/>
            <person name="Fauchery L."/>
            <person name="Kohler A."/>
            <person name="Kuo A."/>
            <person name="LaButti K."/>
            <person name="Pangilinan J."/>
            <person name="Lipzen A."/>
            <person name="Riley R."/>
            <person name="Andreopoulos W."/>
            <person name="He G."/>
            <person name="Johnson J."/>
            <person name="Barry K.W."/>
            <person name="Grigoriev I.V."/>
            <person name="Nagy L."/>
            <person name="Hibbett D."/>
            <person name="Henrissat B."/>
            <person name="Matheny P.B."/>
            <person name="Labbe J."/>
            <person name="Martin A.F."/>
        </authorList>
    </citation>
    <scope>NUCLEOTIDE SEQUENCE</scope>
    <source>
        <strain evidence="1">BPL698</strain>
    </source>
</reference>
<evidence type="ECO:0000313" key="1">
    <source>
        <dbReference type="EMBL" id="KAI9512710.1"/>
    </source>
</evidence>
<sequence length="284" mass="31473">MDPRRARDPRLARADLRLQQPQPQQLQQQQHPQLPTPAPNNGFNSNPGSHSVTPPQPFVTAIATVSSQIPSAADASTSAMTRPLDNPTHPSIKTRPLFCVVCASNQNRSMEGHFVLQKAGFRVISYGTGSAVRLPGPSIDKPNIYPFGTPYEDIFQELQAKDPRLYTANGLLQMLDRNRNIKRAPERWQDSKTVADIVITCEERCFDAVCDDLLSRGGEFNRVVHIINVEIKDNHEEALIAGKAMLDLAMAIEAADDVDANIDGILQVQQEQHPHSLLHAVAYY</sequence>
<accession>A0ACC0UM90</accession>
<organism evidence="1 2">
    <name type="scientific">Russula earlei</name>
    <dbReference type="NCBI Taxonomy" id="71964"/>
    <lineage>
        <taxon>Eukaryota</taxon>
        <taxon>Fungi</taxon>
        <taxon>Dikarya</taxon>
        <taxon>Basidiomycota</taxon>
        <taxon>Agaricomycotina</taxon>
        <taxon>Agaricomycetes</taxon>
        <taxon>Russulales</taxon>
        <taxon>Russulaceae</taxon>
        <taxon>Russula</taxon>
    </lineage>
</organism>
<name>A0ACC0UM90_9AGAM</name>
<dbReference type="Proteomes" id="UP001207468">
    <property type="component" value="Unassembled WGS sequence"/>
</dbReference>
<dbReference type="EMBL" id="JAGFNK010000006">
    <property type="protein sequence ID" value="KAI9512710.1"/>
    <property type="molecule type" value="Genomic_DNA"/>
</dbReference>
<proteinExistence type="predicted"/>
<gene>
    <name evidence="1" type="ORF">F5148DRAFT_1161018</name>
</gene>
<evidence type="ECO:0000313" key="2">
    <source>
        <dbReference type="Proteomes" id="UP001207468"/>
    </source>
</evidence>
<protein>
    <submittedName>
        <fullName evidence="1">Phosphoprotein phosphatase</fullName>
    </submittedName>
</protein>